<organism evidence="3">
    <name type="scientific">Methanobacterium veterum</name>
    <dbReference type="NCBI Taxonomy" id="408577"/>
    <lineage>
        <taxon>Archaea</taxon>
        <taxon>Methanobacteriati</taxon>
        <taxon>Methanobacteriota</taxon>
        <taxon>Methanomada group</taxon>
        <taxon>Methanobacteria</taxon>
        <taxon>Methanobacteriales</taxon>
        <taxon>Methanobacteriaceae</taxon>
        <taxon>Methanobacterium</taxon>
    </lineage>
</organism>
<evidence type="ECO:0000313" key="3">
    <source>
        <dbReference type="EMBL" id="MCZ3371305.1"/>
    </source>
</evidence>
<gene>
    <name evidence="3" type="ORF">O3H35_01495</name>
    <name evidence="2" type="ORF">O3H54_08075</name>
</gene>
<feature type="transmembrane region" description="Helical" evidence="1">
    <location>
        <begin position="5"/>
        <end position="22"/>
    </location>
</feature>
<proteinExistence type="predicted"/>
<comment type="caution">
    <text evidence="3">The sequence shown here is derived from an EMBL/GenBank/DDBJ whole genome shotgun (WGS) entry which is preliminary data.</text>
</comment>
<dbReference type="EMBL" id="JAPVER010000020">
    <property type="protein sequence ID" value="MCZ3365840.1"/>
    <property type="molecule type" value="Genomic_DNA"/>
</dbReference>
<dbReference type="AlphaFoldDB" id="A0A9E4ZYF6"/>
<accession>A0A9E4ZYF6</accession>
<evidence type="ECO:0000313" key="2">
    <source>
        <dbReference type="EMBL" id="MCZ3365840.1"/>
    </source>
</evidence>
<dbReference type="Proteomes" id="UP001068021">
    <property type="component" value="Unassembled WGS sequence"/>
</dbReference>
<keyword evidence="4" id="KW-1185">Reference proteome</keyword>
<name>A0A9E4ZYF6_9EURY</name>
<sequence length="117" mass="13239">MDKIILLVLGSFLILIGVINSWTTNPTLSISIGSFYVVFLLGILFEIRGYHNKNVYLTISTLILILGLILSYIYAFKFNYMQDTNKFILAGLVVGGTFCMTLAKVNSWKKTKMEMKI</sequence>
<reference evidence="3" key="1">
    <citation type="submission" date="2022-12" db="EMBL/GenBank/DDBJ databases">
        <title>Reclassification of two methanogenic archaea species isolated from the Kolyma lowland permafrost.</title>
        <authorList>
            <person name="Trubitsyn V.E."/>
            <person name="Rivkina E.M."/>
            <person name="Shcherbakova V.A."/>
        </authorList>
    </citation>
    <scope>NUCLEOTIDE SEQUENCE</scope>
    <source>
        <strain evidence="2">M2</strain>
        <strain evidence="3">MK4</strain>
    </source>
</reference>
<protein>
    <submittedName>
        <fullName evidence="3">Uncharacterized protein</fullName>
    </submittedName>
</protein>
<feature type="transmembrane region" description="Helical" evidence="1">
    <location>
        <begin position="28"/>
        <end position="47"/>
    </location>
</feature>
<feature type="transmembrane region" description="Helical" evidence="1">
    <location>
        <begin position="87"/>
        <end position="106"/>
    </location>
</feature>
<dbReference type="RefSeq" id="WP_048081683.1">
    <property type="nucleotide sequence ID" value="NZ_JAPVER010000020.1"/>
</dbReference>
<keyword evidence="1" id="KW-0812">Transmembrane</keyword>
<dbReference type="EMBL" id="JAPVES010000024">
    <property type="protein sequence ID" value="MCZ3371305.1"/>
    <property type="molecule type" value="Genomic_DNA"/>
</dbReference>
<keyword evidence="1" id="KW-1133">Transmembrane helix</keyword>
<feature type="transmembrane region" description="Helical" evidence="1">
    <location>
        <begin position="54"/>
        <end position="75"/>
    </location>
</feature>
<dbReference type="Proteomes" id="UP001074446">
    <property type="component" value="Unassembled WGS sequence"/>
</dbReference>
<evidence type="ECO:0000256" key="1">
    <source>
        <dbReference type="SAM" id="Phobius"/>
    </source>
</evidence>
<keyword evidence="1" id="KW-0472">Membrane</keyword>
<evidence type="ECO:0000313" key="4">
    <source>
        <dbReference type="Proteomes" id="UP001068021"/>
    </source>
</evidence>